<evidence type="ECO:0000313" key="3">
    <source>
        <dbReference type="EMBL" id="MFC7336921.1"/>
    </source>
</evidence>
<dbReference type="RefSeq" id="WP_379710748.1">
    <property type="nucleotide sequence ID" value="NZ_JBHTBS010000003.1"/>
</dbReference>
<dbReference type="SUPFAM" id="SSF56059">
    <property type="entry name" value="Glutathione synthetase ATP-binding domain-like"/>
    <property type="match status" value="1"/>
</dbReference>
<dbReference type="Gene3D" id="3.40.50.11290">
    <property type="match status" value="1"/>
</dbReference>
<evidence type="ECO:0000259" key="1">
    <source>
        <dbReference type="Pfam" id="PF04168"/>
    </source>
</evidence>
<proteinExistence type="predicted"/>
<dbReference type="PANTHER" id="PTHR34595:SF2">
    <property type="entry name" value="BLR2978 PROTEIN"/>
    <property type="match status" value="1"/>
</dbReference>
<evidence type="ECO:0000313" key="4">
    <source>
        <dbReference type="Proteomes" id="UP001596472"/>
    </source>
</evidence>
<comment type="caution">
    <text evidence="3">The sequence shown here is derived from an EMBL/GenBank/DDBJ whole genome shotgun (WGS) entry which is preliminary data.</text>
</comment>
<dbReference type="EMBL" id="JBHTBS010000003">
    <property type="protein sequence ID" value="MFC7336921.1"/>
    <property type="molecule type" value="Genomic_DNA"/>
</dbReference>
<dbReference type="InterPro" id="IPR007296">
    <property type="entry name" value="DUF403"/>
</dbReference>
<keyword evidence="4" id="KW-1185">Reference proteome</keyword>
<dbReference type="InterPro" id="IPR051680">
    <property type="entry name" value="ATP-dep_Glu-Cys_Ligase-2"/>
</dbReference>
<sequence>MSPEQTQSQSQSTSIPDRLFDAYKPGIGVFDEFRDQRVGTESPWKDFAKRINAMGPGGLASSWKRGEDMLYENGIAHNLLAGETAEDIRRWNLDPLPLLISENEWASLAQGAIQRAQLWNRILHDCYGPQNLLTSGILPAQVIFSQSRYVHSLRNLPNPEKPLLSLYAVDVARDPNGNWTVIADRTETPNGTGFALENRIVLSNVFPETSKRLHLVRLASFFQEYRSTLLSLAPSAVDTPNVVLLSPGPGDKTYFEDAYLTRYLGITLAVGSDLTVRSDRLFLKTVRGLQRVHVLIRRVPDNESDPLEMPTSSHAGVPGLMQAIRSGSVAVVNPPGTSIAEAPAFLPFLPAISRHFLGEDLLLPSIETHWNQAGSNANELLNSGAAVVKSAHTRNLFPPKLTRSLTPQQLDELRLQIAKHPGDYVIQRQMPFSTAPVWNGNAIEARAVAIRLFLFAEGDSYRVMPGGLARSASGPNTLPGLSLQEDTNIKDLWVLGNPENPPKLTSNLSARVAVRRSSGTMSSRLADNMLWLGRYSERAECATRVLLEIVQTAIDDDVSDDILSIPVLLQALTKLDYLKKSDSENLPAKIDRQALLQTITTIYYKSGSKKASNFDSIPENLSRLRSLSALARDRLSSETWRIVKNLEQIGHTAPPTTLAGFRAPLQQAILLHSAFNGTIRENLTRTESWRFLNIGRRLERSSWLLTLVERTLTLYPRPPAAILDALLSIIDCSMTYRFRYKGAPQALPALDLLLFDPANPRGLAYQLADLNVNLSELPKTTDESILRPAHRTLLRALHYVQTEVLHAEDDASEAIALKNLRSFVVKLRDELPTVSEQLGWEFFTHASFTAS</sequence>
<dbReference type="PANTHER" id="PTHR34595">
    <property type="entry name" value="BLR5612 PROTEIN"/>
    <property type="match status" value="1"/>
</dbReference>
<name>A0ABW2L761_9BACT</name>
<organism evidence="3 4">
    <name type="scientific">Haloferula chungangensis</name>
    <dbReference type="NCBI Taxonomy" id="1048331"/>
    <lineage>
        <taxon>Bacteria</taxon>
        <taxon>Pseudomonadati</taxon>
        <taxon>Verrucomicrobiota</taxon>
        <taxon>Verrucomicrobiia</taxon>
        <taxon>Verrucomicrobiales</taxon>
        <taxon>Verrucomicrobiaceae</taxon>
        <taxon>Haloferula</taxon>
    </lineage>
</organism>
<feature type="domain" description="Circularly permuted ATP-grasp type 2" evidence="2">
    <location>
        <begin position="97"/>
        <end position="472"/>
    </location>
</feature>
<dbReference type="Pfam" id="PF04168">
    <property type="entry name" value="Alpha-E"/>
    <property type="match status" value="1"/>
</dbReference>
<gene>
    <name evidence="3" type="ORF">ACFQY0_07010</name>
</gene>
<feature type="domain" description="DUF403" evidence="1">
    <location>
        <begin position="521"/>
        <end position="843"/>
    </location>
</feature>
<dbReference type="Proteomes" id="UP001596472">
    <property type="component" value="Unassembled WGS sequence"/>
</dbReference>
<dbReference type="Pfam" id="PF14403">
    <property type="entry name" value="CP_ATPgrasp_2"/>
    <property type="match status" value="1"/>
</dbReference>
<dbReference type="InterPro" id="IPR025841">
    <property type="entry name" value="CP_ATPgrasp_2"/>
</dbReference>
<accession>A0ABW2L761</accession>
<reference evidence="4" key="1">
    <citation type="journal article" date="2019" name="Int. J. Syst. Evol. Microbiol.">
        <title>The Global Catalogue of Microorganisms (GCM) 10K type strain sequencing project: providing services to taxonomists for standard genome sequencing and annotation.</title>
        <authorList>
            <consortium name="The Broad Institute Genomics Platform"/>
            <consortium name="The Broad Institute Genome Sequencing Center for Infectious Disease"/>
            <person name="Wu L."/>
            <person name="Ma J."/>
        </authorList>
    </citation>
    <scope>NUCLEOTIDE SEQUENCE [LARGE SCALE GENOMIC DNA]</scope>
    <source>
        <strain evidence="4">CGMCC 4.1467</strain>
    </source>
</reference>
<protein>
    <submittedName>
        <fullName evidence="3">Circularly permuted type 2 ATP-grasp protein</fullName>
    </submittedName>
</protein>
<evidence type="ECO:0000259" key="2">
    <source>
        <dbReference type="Pfam" id="PF14403"/>
    </source>
</evidence>